<gene>
    <name evidence="6" type="ORF">ACFFP1_00120</name>
</gene>
<keyword evidence="7" id="KW-1185">Reference proteome</keyword>
<dbReference type="PROSITE" id="PS50931">
    <property type="entry name" value="HTH_LYSR"/>
    <property type="match status" value="1"/>
</dbReference>
<dbReference type="EMBL" id="JBHMBC010000001">
    <property type="protein sequence ID" value="MFB9817901.1"/>
    <property type="molecule type" value="Genomic_DNA"/>
</dbReference>
<dbReference type="Pfam" id="PF03466">
    <property type="entry name" value="LysR_substrate"/>
    <property type="match status" value="1"/>
</dbReference>
<sequence>MDLRGLQYFVSSADAGSFTAAADVLYVSQPSLSEGIRRLERELATPLFHRVGKGVVLTESGLVLLPMARNLLRDLDEAREAMVALKGLQGGHVRLTSPPGLSVDPLAQIVGRFRDKYPAVTLSMLPAEDGNLATQAVLSAACEIGIVDRQPHSSDLVAHVIARNEIMVISPPGTGHEEPTQIPLEALTGRSFISSLPGTRTRTVLNEARESGIDLRIVVETPHREAVVPLVLEGVGSAFVTSSVAREAQKQGAVASALQPQISYDVYLIHRSKPLTRAAAAFVSHALLLSSTTMPQTPET</sequence>
<comment type="caution">
    <text evidence="6">The sequence shown here is derived from an EMBL/GenBank/DDBJ whole genome shotgun (WGS) entry which is preliminary data.</text>
</comment>
<evidence type="ECO:0000259" key="5">
    <source>
        <dbReference type="PROSITE" id="PS50931"/>
    </source>
</evidence>
<name>A0ABV5XT36_ARTRM</name>
<evidence type="ECO:0000256" key="4">
    <source>
        <dbReference type="ARBA" id="ARBA00023163"/>
    </source>
</evidence>
<comment type="similarity">
    <text evidence="1">Belongs to the LysR transcriptional regulatory family.</text>
</comment>
<dbReference type="Proteomes" id="UP001589702">
    <property type="component" value="Unassembled WGS sequence"/>
</dbReference>
<dbReference type="InterPro" id="IPR036388">
    <property type="entry name" value="WH-like_DNA-bd_sf"/>
</dbReference>
<evidence type="ECO:0000313" key="6">
    <source>
        <dbReference type="EMBL" id="MFB9817901.1"/>
    </source>
</evidence>
<dbReference type="Pfam" id="PF00126">
    <property type="entry name" value="HTH_1"/>
    <property type="match status" value="1"/>
</dbReference>
<dbReference type="Gene3D" id="3.40.190.290">
    <property type="match status" value="1"/>
</dbReference>
<dbReference type="RefSeq" id="WP_234754710.1">
    <property type="nucleotide sequence ID" value="NZ_BAAAWN010000001.1"/>
</dbReference>
<dbReference type="InterPro" id="IPR005119">
    <property type="entry name" value="LysR_subst-bd"/>
</dbReference>
<keyword evidence="4" id="KW-0804">Transcription</keyword>
<evidence type="ECO:0000256" key="3">
    <source>
        <dbReference type="ARBA" id="ARBA00023125"/>
    </source>
</evidence>
<dbReference type="SUPFAM" id="SSF46785">
    <property type="entry name" value="Winged helix' DNA-binding domain"/>
    <property type="match status" value="1"/>
</dbReference>
<protein>
    <submittedName>
        <fullName evidence="6">LysR family transcriptional regulator</fullName>
    </submittedName>
</protein>
<reference evidence="6 7" key="1">
    <citation type="submission" date="2024-09" db="EMBL/GenBank/DDBJ databases">
        <authorList>
            <person name="Sun Q."/>
            <person name="Mori K."/>
        </authorList>
    </citation>
    <scope>NUCLEOTIDE SEQUENCE [LARGE SCALE GENOMIC DNA]</scope>
    <source>
        <strain evidence="6 7">JCM 1334</strain>
    </source>
</reference>
<evidence type="ECO:0000256" key="1">
    <source>
        <dbReference type="ARBA" id="ARBA00009437"/>
    </source>
</evidence>
<evidence type="ECO:0000313" key="7">
    <source>
        <dbReference type="Proteomes" id="UP001589702"/>
    </source>
</evidence>
<keyword evidence="3" id="KW-0238">DNA-binding</keyword>
<evidence type="ECO:0000256" key="2">
    <source>
        <dbReference type="ARBA" id="ARBA00023015"/>
    </source>
</evidence>
<dbReference type="PANTHER" id="PTHR30419">
    <property type="entry name" value="HTH-TYPE TRANSCRIPTIONAL REGULATOR YBHD"/>
    <property type="match status" value="1"/>
</dbReference>
<accession>A0ABV5XT36</accession>
<feature type="domain" description="HTH lysR-type" evidence="5">
    <location>
        <begin position="1"/>
        <end position="58"/>
    </location>
</feature>
<organism evidence="6 7">
    <name type="scientific">Arthrobacter ramosus</name>
    <dbReference type="NCBI Taxonomy" id="1672"/>
    <lineage>
        <taxon>Bacteria</taxon>
        <taxon>Bacillati</taxon>
        <taxon>Actinomycetota</taxon>
        <taxon>Actinomycetes</taxon>
        <taxon>Micrococcales</taxon>
        <taxon>Micrococcaceae</taxon>
        <taxon>Arthrobacter</taxon>
    </lineage>
</organism>
<dbReference type="InterPro" id="IPR036390">
    <property type="entry name" value="WH_DNA-bd_sf"/>
</dbReference>
<proteinExistence type="inferred from homology"/>
<dbReference type="SUPFAM" id="SSF53850">
    <property type="entry name" value="Periplasmic binding protein-like II"/>
    <property type="match status" value="1"/>
</dbReference>
<dbReference type="InterPro" id="IPR050950">
    <property type="entry name" value="HTH-type_LysR_regulators"/>
</dbReference>
<dbReference type="PRINTS" id="PR00039">
    <property type="entry name" value="HTHLYSR"/>
</dbReference>
<dbReference type="InterPro" id="IPR000847">
    <property type="entry name" value="LysR_HTH_N"/>
</dbReference>
<dbReference type="Gene3D" id="1.10.10.10">
    <property type="entry name" value="Winged helix-like DNA-binding domain superfamily/Winged helix DNA-binding domain"/>
    <property type="match status" value="1"/>
</dbReference>
<keyword evidence="2" id="KW-0805">Transcription regulation</keyword>
<dbReference type="PANTHER" id="PTHR30419:SF30">
    <property type="entry name" value="LYSR FAMILY TRANSCRIPTIONAL REGULATOR"/>
    <property type="match status" value="1"/>
</dbReference>
<dbReference type="CDD" id="cd05466">
    <property type="entry name" value="PBP2_LTTR_substrate"/>
    <property type="match status" value="1"/>
</dbReference>